<keyword evidence="3" id="KW-0539">Nucleus</keyword>
<dbReference type="InterPro" id="IPR036390">
    <property type="entry name" value="WH_DNA-bd_sf"/>
</dbReference>
<evidence type="ECO:0000313" key="7">
    <source>
        <dbReference type="EMBL" id="CAJ2500906.1"/>
    </source>
</evidence>
<dbReference type="InterPro" id="IPR039781">
    <property type="entry name" value="Rad21/Rec8-like"/>
</dbReference>
<evidence type="ECO:0000256" key="3">
    <source>
        <dbReference type="ARBA" id="ARBA00023242"/>
    </source>
</evidence>
<dbReference type="CDD" id="cd21788">
    <property type="entry name" value="Rad21_Rec8_M_SpRad21p-like"/>
    <property type="match status" value="1"/>
</dbReference>
<organism evidence="7 8">
    <name type="scientific">Anthostomella pinea</name>
    <dbReference type="NCBI Taxonomy" id="933095"/>
    <lineage>
        <taxon>Eukaryota</taxon>
        <taxon>Fungi</taxon>
        <taxon>Dikarya</taxon>
        <taxon>Ascomycota</taxon>
        <taxon>Pezizomycotina</taxon>
        <taxon>Sordariomycetes</taxon>
        <taxon>Xylariomycetidae</taxon>
        <taxon>Xylariales</taxon>
        <taxon>Xylariaceae</taxon>
        <taxon>Anthostomella</taxon>
    </lineage>
</organism>
<dbReference type="AlphaFoldDB" id="A0AAI8VAP1"/>
<proteinExistence type="inferred from homology"/>
<dbReference type="GO" id="GO:0030892">
    <property type="term" value="C:mitotic cohesin complex"/>
    <property type="evidence" value="ECO:0007669"/>
    <property type="project" value="TreeGrafter"/>
</dbReference>
<dbReference type="GO" id="GO:0003682">
    <property type="term" value="F:chromatin binding"/>
    <property type="evidence" value="ECO:0007669"/>
    <property type="project" value="TreeGrafter"/>
</dbReference>
<feature type="region of interest" description="Disordered" evidence="4">
    <location>
        <begin position="614"/>
        <end position="648"/>
    </location>
</feature>
<evidence type="ECO:0000256" key="4">
    <source>
        <dbReference type="SAM" id="MobiDB-lite"/>
    </source>
</evidence>
<dbReference type="InterPro" id="IPR023093">
    <property type="entry name" value="ScpA-like_C"/>
</dbReference>
<dbReference type="Proteomes" id="UP001295740">
    <property type="component" value="Unassembled WGS sequence"/>
</dbReference>
<accession>A0AAI8VAP1</accession>
<evidence type="ECO:0000313" key="8">
    <source>
        <dbReference type="Proteomes" id="UP001295740"/>
    </source>
</evidence>
<comment type="similarity">
    <text evidence="2">Belongs to the rad21 family.</text>
</comment>
<dbReference type="PANTHER" id="PTHR12585:SF69">
    <property type="entry name" value="FI11703P"/>
    <property type="match status" value="1"/>
</dbReference>
<keyword evidence="8" id="KW-1185">Reference proteome</keyword>
<feature type="domain" description="Rad21/Rec8-like protein C-terminal eukaryotic" evidence="5">
    <location>
        <begin position="554"/>
        <end position="592"/>
    </location>
</feature>
<gene>
    <name evidence="7" type="ORF">KHLLAP_LOCUS1374</name>
</gene>
<dbReference type="Gene3D" id="1.10.10.580">
    <property type="entry name" value="Structural maintenance of chromosome 1. Chain E"/>
    <property type="match status" value="1"/>
</dbReference>
<feature type="region of interest" description="Disordered" evidence="4">
    <location>
        <begin position="423"/>
        <end position="452"/>
    </location>
</feature>
<dbReference type="InterPro" id="IPR006910">
    <property type="entry name" value="Rad21_Rec8_N"/>
</dbReference>
<evidence type="ECO:0000256" key="2">
    <source>
        <dbReference type="ARBA" id="ARBA00009870"/>
    </source>
</evidence>
<evidence type="ECO:0000259" key="6">
    <source>
        <dbReference type="Pfam" id="PF04825"/>
    </source>
</evidence>
<feature type="region of interest" description="Disordered" evidence="4">
    <location>
        <begin position="319"/>
        <end position="343"/>
    </location>
</feature>
<dbReference type="GO" id="GO:0005634">
    <property type="term" value="C:nucleus"/>
    <property type="evidence" value="ECO:0007669"/>
    <property type="project" value="UniProtKB-SubCell"/>
</dbReference>
<dbReference type="FunFam" id="1.10.10.580:FF:000004">
    <property type="entry name" value="Double-strand-break repair protein rad21"/>
    <property type="match status" value="1"/>
</dbReference>
<dbReference type="Pfam" id="PF04825">
    <property type="entry name" value="Rad21_Rec8_N"/>
    <property type="match status" value="1"/>
</dbReference>
<dbReference type="SUPFAM" id="SSF46785">
    <property type="entry name" value="Winged helix' DNA-binding domain"/>
    <property type="match status" value="1"/>
</dbReference>
<comment type="subcellular location">
    <subcellularLocation>
        <location evidence="1">Nucleus</location>
    </subcellularLocation>
</comment>
<dbReference type="InterPro" id="IPR006909">
    <property type="entry name" value="Rad21/Rec8_C_eu"/>
</dbReference>
<protein>
    <submittedName>
        <fullName evidence="7">Uu.00g037590.m01.CDS01</fullName>
    </submittedName>
</protein>
<sequence>MFYSETLLQKTGPLARIWLSANLEKKLSKTHILQSNLTDSIDQIITPNQAPMALRLSGQLLLGVVRIYSRKARYLLDDCNEALLKIKMAFRSTGNNDIPENLAMPNREALMMPDRITPADNLNILPPPDANWLLSQMDDVNATQTSSGTRGRGRPSNRDINLQEDFNNSQFLQGDSMVDDELALAPMDDLDLELDFGMDLDEQPRKEQSIEMGRDAPAARDVEDDIFSELDMGPMAKGADREPSMNLDFGDDGVVIADADGDIPMDDDLQFNIDDQSAMPEMGAALDMDRARISESPLSDIDENMAKDVEEWTRLNNTSIYEPGQEPEEPEPLPQKKSKKRKVFGLDPSTQLSSTHIKEQQQNHDNILKAPSFISRDPYFLALVELKNSGSFVSSIMGDGRSKAWAPELRGLLSLDTIRPTNDLKRKRDSGVADMGSEEEQGNSKSPRIDAGEDDDAFAMADAGLGEQSVAPEGTILEIPADDGVVINNNDDDDIHQPRDASPIPAFDETTIPYVHPEESGPVSLGTKHAVHVLRDLFGSEAAEDEEKRKNSSVVFQDLLPEMRATKADATKMFFECLVLATKDAIKVEQKEGSLGGPIRVRGKRGLWGAWAEKEAGGEIATQDTQEEAARQPPPAIASSSRPVAAAA</sequence>
<dbReference type="GO" id="GO:0007064">
    <property type="term" value="P:mitotic sister chromatid cohesion"/>
    <property type="evidence" value="ECO:0007669"/>
    <property type="project" value="TreeGrafter"/>
</dbReference>
<feature type="domain" description="Rad21/Rec8-like protein N-terminal" evidence="6">
    <location>
        <begin position="1"/>
        <end position="100"/>
    </location>
</feature>
<reference evidence="7" key="1">
    <citation type="submission" date="2023-10" db="EMBL/GenBank/DDBJ databases">
        <authorList>
            <person name="Hackl T."/>
        </authorList>
    </citation>
    <scope>NUCLEOTIDE SEQUENCE</scope>
</reference>
<dbReference type="Pfam" id="PF04824">
    <property type="entry name" value="Rad21_Rec8"/>
    <property type="match status" value="1"/>
</dbReference>
<comment type="caution">
    <text evidence="7">The sequence shown here is derived from an EMBL/GenBank/DDBJ whole genome shotgun (WGS) entry which is preliminary data.</text>
</comment>
<evidence type="ECO:0000259" key="5">
    <source>
        <dbReference type="Pfam" id="PF04824"/>
    </source>
</evidence>
<evidence type="ECO:0000256" key="1">
    <source>
        <dbReference type="ARBA" id="ARBA00004123"/>
    </source>
</evidence>
<dbReference type="PANTHER" id="PTHR12585">
    <property type="entry name" value="SCC1 / RAD21 FAMILY MEMBER"/>
    <property type="match status" value="1"/>
</dbReference>
<name>A0AAI8VAP1_9PEZI</name>
<dbReference type="GO" id="GO:1990414">
    <property type="term" value="P:replication-born double-strand break repair via sister chromatid exchange"/>
    <property type="evidence" value="ECO:0007669"/>
    <property type="project" value="TreeGrafter"/>
</dbReference>
<dbReference type="EMBL" id="CAUWAG010000003">
    <property type="protein sequence ID" value="CAJ2500906.1"/>
    <property type="molecule type" value="Genomic_DNA"/>
</dbReference>
<feature type="region of interest" description="Disordered" evidence="4">
    <location>
        <begin position="142"/>
        <end position="161"/>
    </location>
</feature>